<reference evidence="2 3" key="1">
    <citation type="journal article" date="2022" name="Microbiol. Resour. Announc.">
        <title>Complete Genome Sequence of the Hyperthermophilic and Acidophilic Archaeon Saccharolobus caldissimus Strain HS-3T.</title>
        <authorList>
            <person name="Sakai H.D."/>
            <person name="Kurosawa N."/>
        </authorList>
    </citation>
    <scope>NUCLEOTIDE SEQUENCE [LARGE SCALE GENOMIC DNA]</scope>
    <source>
        <strain evidence="2 3">JCM32116</strain>
    </source>
</reference>
<dbReference type="CDD" id="cd00761">
    <property type="entry name" value="Glyco_tranf_GTA_type"/>
    <property type="match status" value="1"/>
</dbReference>
<dbReference type="AlphaFoldDB" id="A0AAQ4CVN0"/>
<gene>
    <name evidence="2" type="ORF">SACC_28780</name>
</gene>
<dbReference type="EMBL" id="AP025226">
    <property type="protein sequence ID" value="BDB99861.1"/>
    <property type="molecule type" value="Genomic_DNA"/>
</dbReference>
<dbReference type="GeneID" id="68867605"/>
<keyword evidence="3" id="KW-1185">Reference proteome</keyword>
<dbReference type="Gene3D" id="3.90.550.10">
    <property type="entry name" value="Spore Coat Polysaccharide Biosynthesis Protein SpsA, Chain A"/>
    <property type="match status" value="1"/>
</dbReference>
<protein>
    <recommendedName>
        <fullName evidence="1">Glycosyltransferase 2-like domain-containing protein</fullName>
    </recommendedName>
</protein>
<organism evidence="2 3">
    <name type="scientific">Saccharolobus caldissimus</name>
    <dbReference type="NCBI Taxonomy" id="1702097"/>
    <lineage>
        <taxon>Archaea</taxon>
        <taxon>Thermoproteota</taxon>
        <taxon>Thermoprotei</taxon>
        <taxon>Sulfolobales</taxon>
        <taxon>Sulfolobaceae</taxon>
        <taxon>Saccharolobus</taxon>
    </lineage>
</organism>
<sequence>MLSSTVIIAAHKRKEFLRDAIKSVLNNSLKPTEIIVVKDFKDTKIDSFLDEECGQQFC</sequence>
<evidence type="ECO:0000313" key="3">
    <source>
        <dbReference type="Proteomes" id="UP001319921"/>
    </source>
</evidence>
<dbReference type="InterPro" id="IPR001173">
    <property type="entry name" value="Glyco_trans_2-like"/>
</dbReference>
<evidence type="ECO:0000313" key="2">
    <source>
        <dbReference type="EMBL" id="BDB99861.1"/>
    </source>
</evidence>
<dbReference type="SUPFAM" id="SSF53448">
    <property type="entry name" value="Nucleotide-diphospho-sugar transferases"/>
    <property type="match status" value="1"/>
</dbReference>
<proteinExistence type="predicted"/>
<dbReference type="Proteomes" id="UP001319921">
    <property type="component" value="Chromosome"/>
</dbReference>
<dbReference type="KEGG" id="scas:SACC_28780"/>
<name>A0AAQ4CVN0_9CREN</name>
<dbReference type="InterPro" id="IPR029044">
    <property type="entry name" value="Nucleotide-diphossugar_trans"/>
</dbReference>
<dbReference type="RefSeq" id="WP_229570384.1">
    <property type="nucleotide sequence ID" value="NZ_AP025226.1"/>
</dbReference>
<evidence type="ECO:0000259" key="1">
    <source>
        <dbReference type="Pfam" id="PF00535"/>
    </source>
</evidence>
<dbReference type="Pfam" id="PF00535">
    <property type="entry name" value="Glycos_transf_2"/>
    <property type="match status" value="1"/>
</dbReference>
<accession>A0AAQ4CVN0</accession>
<feature type="domain" description="Glycosyltransferase 2-like" evidence="1">
    <location>
        <begin position="5"/>
        <end position="42"/>
    </location>
</feature>